<organism evidence="2">
    <name type="scientific">Lentimicrobium saccharophilum</name>
    <dbReference type="NCBI Taxonomy" id="1678841"/>
    <lineage>
        <taxon>Bacteria</taxon>
        <taxon>Pseudomonadati</taxon>
        <taxon>Bacteroidota</taxon>
        <taxon>Bacteroidia</taxon>
        <taxon>Bacteroidales</taxon>
        <taxon>Lentimicrobiaceae</taxon>
        <taxon>Lentimicrobium</taxon>
    </lineage>
</organism>
<keyword evidence="3" id="KW-1185">Reference proteome</keyword>
<feature type="transmembrane region" description="Helical" evidence="1">
    <location>
        <begin position="128"/>
        <end position="146"/>
    </location>
</feature>
<dbReference type="EMBL" id="DF968182">
    <property type="protein sequence ID" value="GAP42741.1"/>
    <property type="molecule type" value="Genomic_DNA"/>
</dbReference>
<evidence type="ECO:0000313" key="2">
    <source>
        <dbReference type="EMBL" id="GAP42741.1"/>
    </source>
</evidence>
<sequence length="156" mass="17689">MDSLYTFSLYLHSWNRWIILIAGLLSIAMALKGLRERTAYSGTNRNLSLLFISSLHLQLLLGLLLYFILSPFTLQAMNDFGAAMKDSTLRYWAVEHSLLNIIAVILAQAGSILIKRTADSRVKHRKTLIWSGIALLIILLMIPAGIMGPERPWFRF</sequence>
<reference evidence="2" key="1">
    <citation type="journal article" date="2015" name="Genome Announc.">
        <title>Draft Genome Sequence of Bacteroidales Strain TBC1, a Novel Isolate from a Methanogenic Wastewater Treatment System.</title>
        <authorList>
            <person name="Tourlousse D.M."/>
            <person name="Matsuura N."/>
            <person name="Sun L."/>
            <person name="Toyonaga M."/>
            <person name="Kuroda K."/>
            <person name="Ohashi A."/>
            <person name="Cruz R."/>
            <person name="Yamaguchi T."/>
            <person name="Sekiguchi Y."/>
        </authorList>
    </citation>
    <scope>NUCLEOTIDE SEQUENCE [LARGE SCALE GENOMIC DNA]</scope>
    <source>
        <strain evidence="2">TBC1</strain>
    </source>
</reference>
<keyword evidence="1" id="KW-0812">Transmembrane</keyword>
<keyword evidence="1" id="KW-1133">Transmembrane helix</keyword>
<proteinExistence type="predicted"/>
<dbReference type="InterPro" id="IPR036259">
    <property type="entry name" value="MFS_trans_sf"/>
</dbReference>
<keyword evidence="1" id="KW-0472">Membrane</keyword>
<dbReference type="RefSeq" id="WP_062039016.1">
    <property type="nucleotide sequence ID" value="NZ_DF968182.1"/>
</dbReference>
<gene>
    <name evidence="2" type="ORF">TBC1_11880</name>
</gene>
<dbReference type="OrthoDB" id="329514at2"/>
<dbReference type="AlphaFoldDB" id="A0A0S7BPV8"/>
<evidence type="ECO:0008006" key="4">
    <source>
        <dbReference type="Google" id="ProtNLM"/>
    </source>
</evidence>
<feature type="transmembrane region" description="Helical" evidence="1">
    <location>
        <begin position="89"/>
        <end position="107"/>
    </location>
</feature>
<dbReference type="SUPFAM" id="SSF103473">
    <property type="entry name" value="MFS general substrate transporter"/>
    <property type="match status" value="1"/>
</dbReference>
<dbReference type="STRING" id="1678841.TBC1_11880"/>
<feature type="transmembrane region" description="Helical" evidence="1">
    <location>
        <begin position="14"/>
        <end position="34"/>
    </location>
</feature>
<evidence type="ECO:0000313" key="3">
    <source>
        <dbReference type="Proteomes" id="UP000053091"/>
    </source>
</evidence>
<accession>A0A0S7BPV8</accession>
<name>A0A0S7BPV8_9BACT</name>
<feature type="transmembrane region" description="Helical" evidence="1">
    <location>
        <begin position="46"/>
        <end position="69"/>
    </location>
</feature>
<evidence type="ECO:0000256" key="1">
    <source>
        <dbReference type="SAM" id="Phobius"/>
    </source>
</evidence>
<dbReference type="Proteomes" id="UP000053091">
    <property type="component" value="Unassembled WGS sequence"/>
</dbReference>
<protein>
    <recommendedName>
        <fullName evidence="4">Cytochrome B</fullName>
    </recommendedName>
</protein>